<comment type="function">
    <text evidence="2">NDH-1 shuttles electrons from NADH, via FMN and iron-sulfur (Fe-S) centers, to quinones in the respiratory chain. Couples the redox reaction to proton translocation (for every two electrons transferred, four hydrogen ions are translocated across the cytoplasmic membrane), and thus conserves the redox energy in a proton gradient.</text>
</comment>
<feature type="transmembrane region" description="Helical" evidence="2">
    <location>
        <begin position="53"/>
        <end position="75"/>
    </location>
</feature>
<feature type="transmembrane region" description="Helical" evidence="2">
    <location>
        <begin position="30"/>
        <end position="47"/>
    </location>
</feature>
<keyword evidence="2" id="KW-0812">Transmembrane</keyword>
<dbReference type="Proteomes" id="UP000316238">
    <property type="component" value="Unassembled WGS sequence"/>
</dbReference>
<comment type="caution">
    <text evidence="3">The sequence shown here is derived from an EMBL/GenBank/DDBJ whole genome shotgun (WGS) entry which is preliminary data.</text>
</comment>
<organism evidence="3 4">
    <name type="scientific">Candidatus Electronema aureum</name>
    <dbReference type="NCBI Taxonomy" id="2005002"/>
    <lineage>
        <taxon>Bacteria</taxon>
        <taxon>Pseudomonadati</taxon>
        <taxon>Thermodesulfobacteriota</taxon>
        <taxon>Desulfobulbia</taxon>
        <taxon>Desulfobulbales</taxon>
        <taxon>Desulfobulbaceae</taxon>
        <taxon>Candidatus Electronema</taxon>
    </lineage>
</organism>
<evidence type="ECO:0000256" key="2">
    <source>
        <dbReference type="RuleBase" id="RU004429"/>
    </source>
</evidence>
<dbReference type="EMBL" id="NQJD01000003">
    <property type="protein sequence ID" value="TAA75824.1"/>
    <property type="molecule type" value="Genomic_DNA"/>
</dbReference>
<name>A0A521G474_9BACT</name>
<keyword evidence="4" id="KW-1185">Reference proteome</keyword>
<dbReference type="Pfam" id="PF00499">
    <property type="entry name" value="Oxidored_q3"/>
    <property type="match status" value="1"/>
</dbReference>
<keyword evidence="2" id="KW-0472">Membrane</keyword>
<dbReference type="InterPro" id="IPR001457">
    <property type="entry name" value="NADH_UbQ/plastoQ_OxRdtase_su6"/>
</dbReference>
<keyword evidence="2" id="KW-0874">Quinone</keyword>
<feature type="transmembrane region" description="Helical" evidence="2">
    <location>
        <begin position="96"/>
        <end position="112"/>
    </location>
</feature>
<comment type="similarity">
    <text evidence="1 2">Belongs to the complex I subunit 6 family.</text>
</comment>
<dbReference type="EC" id="7.1.1.-" evidence="2"/>
<sequence length="178" mass="18927">MNDFLFYVIASAVALLSLLAVTLPNLLHGAIALVGSFFATAAIYIMLQMEFLALAQIALYVGGIVVFMLIIILLTNDLGVDNSLSRVSAGRQAGKGVIIAGLIAALCIFFTSNPSKLLHDATRQAAPVSIDEIGIRLLSTSNGFIVPFEVISLLLLAALIGAVVLSRRENKTEEKEKP</sequence>
<keyword evidence="2" id="KW-1003">Cell membrane</keyword>
<keyword evidence="2" id="KW-1133">Transmembrane helix</keyword>
<keyword evidence="2" id="KW-0520">NAD</keyword>
<dbReference type="AlphaFoldDB" id="A0A521G474"/>
<proteinExistence type="inferred from homology"/>
<evidence type="ECO:0000256" key="1">
    <source>
        <dbReference type="ARBA" id="ARBA00005698"/>
    </source>
</evidence>
<comment type="catalytic activity">
    <reaction evidence="2">
        <text>a quinone + NADH + 5 H(+)(in) = a quinol + NAD(+) + 4 H(+)(out)</text>
        <dbReference type="Rhea" id="RHEA:57888"/>
        <dbReference type="ChEBI" id="CHEBI:15378"/>
        <dbReference type="ChEBI" id="CHEBI:24646"/>
        <dbReference type="ChEBI" id="CHEBI:57540"/>
        <dbReference type="ChEBI" id="CHEBI:57945"/>
        <dbReference type="ChEBI" id="CHEBI:132124"/>
    </reaction>
</comment>
<dbReference type="GO" id="GO:0048038">
    <property type="term" value="F:quinone binding"/>
    <property type="evidence" value="ECO:0007669"/>
    <property type="project" value="UniProtKB-UniRule"/>
</dbReference>
<dbReference type="GO" id="GO:0005886">
    <property type="term" value="C:plasma membrane"/>
    <property type="evidence" value="ECO:0007669"/>
    <property type="project" value="UniProtKB-SubCell"/>
</dbReference>
<comment type="subcellular location">
    <subcellularLocation>
        <location evidence="2">Cell membrane</location>
        <topology evidence="2">Multi-pass membrane protein</topology>
    </subcellularLocation>
</comment>
<dbReference type="GO" id="GO:0008137">
    <property type="term" value="F:NADH dehydrogenase (ubiquinone) activity"/>
    <property type="evidence" value="ECO:0007669"/>
    <property type="project" value="UniProtKB-UniRule"/>
</dbReference>
<evidence type="ECO:0000313" key="3">
    <source>
        <dbReference type="EMBL" id="TAA75824.1"/>
    </source>
</evidence>
<gene>
    <name evidence="3" type="ORF">CDV28_10363</name>
</gene>
<dbReference type="PANTHER" id="PTHR33269">
    <property type="entry name" value="NADH-UBIQUINONE OXIDOREDUCTASE CHAIN 6"/>
    <property type="match status" value="1"/>
</dbReference>
<reference evidence="3" key="1">
    <citation type="submission" date="2017-07" db="EMBL/GenBank/DDBJ databases">
        <title>The cable genome - Insights into the physiology and evolution of filamentous bacteria capable of sulfide oxidation via long distance electron transfer.</title>
        <authorList>
            <person name="Thorup C."/>
            <person name="Bjerg J.T."/>
            <person name="Schreiber L."/>
            <person name="Nielsen L.P."/>
            <person name="Kjeldsen K.U."/>
            <person name="Boesen T."/>
            <person name="Boggild A."/>
            <person name="Meysman F."/>
            <person name="Geelhoed J."/>
            <person name="Schramm A."/>
        </authorList>
    </citation>
    <scope>NUCLEOTIDE SEQUENCE [LARGE SCALE GENOMIC DNA]</scope>
    <source>
        <strain evidence="3">GS</strain>
    </source>
</reference>
<protein>
    <recommendedName>
        <fullName evidence="2">NADH-quinone oxidoreductase subunit J</fullName>
        <ecNumber evidence="2">7.1.1.-</ecNumber>
    </recommendedName>
</protein>
<dbReference type="PANTHER" id="PTHR33269:SF17">
    <property type="entry name" value="NADH-UBIQUINONE OXIDOREDUCTASE CHAIN 6"/>
    <property type="match status" value="1"/>
</dbReference>
<feature type="transmembrane region" description="Helical" evidence="2">
    <location>
        <begin position="6"/>
        <end position="23"/>
    </location>
</feature>
<evidence type="ECO:0000313" key="4">
    <source>
        <dbReference type="Proteomes" id="UP000316238"/>
    </source>
</evidence>
<feature type="transmembrane region" description="Helical" evidence="2">
    <location>
        <begin position="144"/>
        <end position="165"/>
    </location>
</feature>
<dbReference type="InterPro" id="IPR042106">
    <property type="entry name" value="Nuo/plastoQ_OxRdtase_6_NuoJ"/>
</dbReference>
<accession>A0A521G474</accession>
<dbReference type="Gene3D" id="1.20.120.1200">
    <property type="entry name" value="NADH-ubiquinone/plastoquinone oxidoreductase chain 6, subunit NuoJ"/>
    <property type="match status" value="1"/>
</dbReference>